<keyword evidence="8" id="KW-1185">Reference proteome</keyword>
<keyword evidence="4 5" id="KW-0472">Membrane</keyword>
<evidence type="ECO:0000256" key="1">
    <source>
        <dbReference type="ARBA" id="ARBA00004127"/>
    </source>
</evidence>
<feature type="transmembrane region" description="Helical" evidence="5">
    <location>
        <begin position="64"/>
        <end position="84"/>
    </location>
</feature>
<comment type="caution">
    <text evidence="7">The sequence shown here is derived from an EMBL/GenBank/DDBJ whole genome shotgun (WGS) entry which is preliminary data.</text>
</comment>
<keyword evidence="6" id="KW-0732">Signal</keyword>
<feature type="transmembrane region" description="Helical" evidence="5">
    <location>
        <begin position="182"/>
        <end position="206"/>
    </location>
</feature>
<evidence type="ECO:0000313" key="7">
    <source>
        <dbReference type="EMBL" id="CAH0369503.1"/>
    </source>
</evidence>
<feature type="signal peptide" evidence="6">
    <location>
        <begin position="1"/>
        <end position="17"/>
    </location>
</feature>
<evidence type="ECO:0000256" key="6">
    <source>
        <dbReference type="SAM" id="SignalP"/>
    </source>
</evidence>
<evidence type="ECO:0000256" key="3">
    <source>
        <dbReference type="ARBA" id="ARBA00022989"/>
    </source>
</evidence>
<comment type="subcellular location">
    <subcellularLocation>
        <location evidence="1">Endomembrane system</location>
        <topology evidence="1">Multi-pass membrane protein</topology>
    </subcellularLocation>
</comment>
<dbReference type="EMBL" id="CAKKNE010000002">
    <property type="protein sequence ID" value="CAH0369503.1"/>
    <property type="molecule type" value="Genomic_DNA"/>
</dbReference>
<feature type="transmembrane region" description="Helical" evidence="5">
    <location>
        <begin position="34"/>
        <end position="52"/>
    </location>
</feature>
<dbReference type="Pfam" id="PF04750">
    <property type="entry name" value="Far-17a_AIG1"/>
    <property type="match status" value="1"/>
</dbReference>
<evidence type="ECO:0000256" key="2">
    <source>
        <dbReference type="ARBA" id="ARBA00022692"/>
    </source>
</evidence>
<proteinExistence type="predicted"/>
<feature type="chain" id="PRO_5035224586" evidence="6">
    <location>
        <begin position="18"/>
        <end position="207"/>
    </location>
</feature>
<dbReference type="GO" id="GO:0012505">
    <property type="term" value="C:endomembrane system"/>
    <property type="evidence" value="ECO:0007669"/>
    <property type="project" value="UniProtKB-SubCell"/>
</dbReference>
<dbReference type="InterPro" id="IPR006838">
    <property type="entry name" value="ADTRP_AIG1"/>
</dbReference>
<protein>
    <submittedName>
        <fullName evidence="7">Uncharacterized protein</fullName>
    </submittedName>
</protein>
<reference evidence="7" key="1">
    <citation type="submission" date="2021-11" db="EMBL/GenBank/DDBJ databases">
        <authorList>
            <consortium name="Genoscope - CEA"/>
            <person name="William W."/>
        </authorList>
    </citation>
    <scope>NUCLEOTIDE SEQUENCE</scope>
</reference>
<dbReference type="AlphaFoldDB" id="A0A8J2SB99"/>
<evidence type="ECO:0000313" key="8">
    <source>
        <dbReference type="Proteomes" id="UP000789595"/>
    </source>
</evidence>
<dbReference type="OrthoDB" id="10528693at2759"/>
<keyword evidence="3 5" id="KW-1133">Transmembrane helix</keyword>
<keyword evidence="2 5" id="KW-0812">Transmembrane</keyword>
<gene>
    <name evidence="7" type="ORF">PECAL_2P26270</name>
</gene>
<dbReference type="GO" id="GO:0016020">
    <property type="term" value="C:membrane"/>
    <property type="evidence" value="ECO:0007669"/>
    <property type="project" value="InterPro"/>
</dbReference>
<sequence length="207" mass="23199">MINLLCCLLSLVAVASGLLWMVPAKKRKPQACQYFGRITFLTVQSNILLTLYHALRHVRPESYIAVHAYPYAFAAGVGLTINYYGLDHFLPEKIAEDKRWIEKGYTMIPLANHLEHGLALPTALLDAFYGQHAGQCSMRDVLVFVGGYTTFYNLFQLVNKRLTGAWLYPVFYEAETAVGPRWAFWAVAMPVSLFYCGLGALALVAAR</sequence>
<evidence type="ECO:0000256" key="5">
    <source>
        <dbReference type="SAM" id="Phobius"/>
    </source>
</evidence>
<dbReference type="Proteomes" id="UP000789595">
    <property type="component" value="Unassembled WGS sequence"/>
</dbReference>
<accession>A0A8J2SB99</accession>
<organism evidence="7 8">
    <name type="scientific">Pelagomonas calceolata</name>
    <dbReference type="NCBI Taxonomy" id="35677"/>
    <lineage>
        <taxon>Eukaryota</taxon>
        <taxon>Sar</taxon>
        <taxon>Stramenopiles</taxon>
        <taxon>Ochrophyta</taxon>
        <taxon>Pelagophyceae</taxon>
        <taxon>Pelagomonadales</taxon>
        <taxon>Pelagomonadaceae</taxon>
        <taxon>Pelagomonas</taxon>
    </lineage>
</organism>
<evidence type="ECO:0000256" key="4">
    <source>
        <dbReference type="ARBA" id="ARBA00023136"/>
    </source>
</evidence>
<name>A0A8J2SB99_9STRA</name>